<dbReference type="Proteomes" id="UP000307440">
    <property type="component" value="Unassembled WGS sequence"/>
</dbReference>
<gene>
    <name evidence="2" type="ORF">FA15DRAFT_94352</name>
</gene>
<sequence length="156" mass="16848">MSGSRVHGKNPERVASGLKATIHNPNVSEGAKQRARERLDDLGVDLGVPGSSHAASRKINDNEAEHIHDLDKEGSSFTPVGEPVYEELEEEEEDFFEVSTEDLGVSVGEEEVAPAPPSEETGHRVLGGYKATLHNPRVSKEAKAHAKKVLKEHGAL</sequence>
<dbReference type="EMBL" id="ML210276">
    <property type="protein sequence ID" value="TFK21199.1"/>
    <property type="molecule type" value="Genomic_DNA"/>
</dbReference>
<proteinExistence type="predicted"/>
<evidence type="ECO:0008006" key="4">
    <source>
        <dbReference type="Google" id="ProtNLM"/>
    </source>
</evidence>
<feature type="compositionally biased region" description="Basic and acidic residues" evidence="1">
    <location>
        <begin position="31"/>
        <end position="41"/>
    </location>
</feature>
<dbReference type="InterPro" id="IPR052670">
    <property type="entry name" value="UPF0654_domain"/>
</dbReference>
<dbReference type="Pfam" id="PF10346">
    <property type="entry name" value="Con-6"/>
    <property type="match status" value="2"/>
</dbReference>
<dbReference type="AlphaFoldDB" id="A0A5C3KLG9"/>
<feature type="region of interest" description="Disordered" evidence="1">
    <location>
        <begin position="1"/>
        <end position="82"/>
    </location>
</feature>
<reference evidence="2 3" key="1">
    <citation type="journal article" date="2019" name="Nat. Ecol. Evol.">
        <title>Megaphylogeny resolves global patterns of mushroom evolution.</title>
        <authorList>
            <person name="Varga T."/>
            <person name="Krizsan K."/>
            <person name="Foldi C."/>
            <person name="Dima B."/>
            <person name="Sanchez-Garcia M."/>
            <person name="Sanchez-Ramirez S."/>
            <person name="Szollosi G.J."/>
            <person name="Szarkandi J.G."/>
            <person name="Papp V."/>
            <person name="Albert L."/>
            <person name="Andreopoulos W."/>
            <person name="Angelini C."/>
            <person name="Antonin V."/>
            <person name="Barry K.W."/>
            <person name="Bougher N.L."/>
            <person name="Buchanan P."/>
            <person name="Buyck B."/>
            <person name="Bense V."/>
            <person name="Catcheside P."/>
            <person name="Chovatia M."/>
            <person name="Cooper J."/>
            <person name="Damon W."/>
            <person name="Desjardin D."/>
            <person name="Finy P."/>
            <person name="Geml J."/>
            <person name="Haridas S."/>
            <person name="Hughes K."/>
            <person name="Justo A."/>
            <person name="Karasinski D."/>
            <person name="Kautmanova I."/>
            <person name="Kiss B."/>
            <person name="Kocsube S."/>
            <person name="Kotiranta H."/>
            <person name="LaButti K.M."/>
            <person name="Lechner B.E."/>
            <person name="Liimatainen K."/>
            <person name="Lipzen A."/>
            <person name="Lukacs Z."/>
            <person name="Mihaltcheva S."/>
            <person name="Morgado L.N."/>
            <person name="Niskanen T."/>
            <person name="Noordeloos M.E."/>
            <person name="Ohm R.A."/>
            <person name="Ortiz-Santana B."/>
            <person name="Ovrebo C."/>
            <person name="Racz N."/>
            <person name="Riley R."/>
            <person name="Savchenko A."/>
            <person name="Shiryaev A."/>
            <person name="Soop K."/>
            <person name="Spirin V."/>
            <person name="Szebenyi C."/>
            <person name="Tomsovsky M."/>
            <person name="Tulloss R.E."/>
            <person name="Uehling J."/>
            <person name="Grigoriev I.V."/>
            <person name="Vagvolgyi C."/>
            <person name="Papp T."/>
            <person name="Martin F.M."/>
            <person name="Miettinen O."/>
            <person name="Hibbett D.S."/>
            <person name="Nagy L.G."/>
        </authorList>
    </citation>
    <scope>NUCLEOTIDE SEQUENCE [LARGE SCALE GENOMIC DNA]</scope>
    <source>
        <strain evidence="2 3">CBS 121175</strain>
    </source>
</reference>
<organism evidence="2 3">
    <name type="scientific">Coprinopsis marcescibilis</name>
    <name type="common">Agaric fungus</name>
    <name type="synonym">Psathyrella marcescibilis</name>
    <dbReference type="NCBI Taxonomy" id="230819"/>
    <lineage>
        <taxon>Eukaryota</taxon>
        <taxon>Fungi</taxon>
        <taxon>Dikarya</taxon>
        <taxon>Basidiomycota</taxon>
        <taxon>Agaricomycotina</taxon>
        <taxon>Agaricomycetes</taxon>
        <taxon>Agaricomycetidae</taxon>
        <taxon>Agaricales</taxon>
        <taxon>Agaricineae</taxon>
        <taxon>Psathyrellaceae</taxon>
        <taxon>Coprinopsis</taxon>
    </lineage>
</organism>
<dbReference type="GO" id="GO:0005737">
    <property type="term" value="C:cytoplasm"/>
    <property type="evidence" value="ECO:0007669"/>
    <property type="project" value="TreeGrafter"/>
</dbReference>
<feature type="compositionally biased region" description="Basic and acidic residues" evidence="1">
    <location>
        <begin position="58"/>
        <end position="74"/>
    </location>
</feature>
<name>A0A5C3KLG9_COPMA</name>
<protein>
    <recommendedName>
        <fullName evidence="4">Conidiation protein 6</fullName>
    </recommendedName>
</protein>
<dbReference type="InterPro" id="IPR018824">
    <property type="entry name" value="Conidiation-specific_6"/>
</dbReference>
<evidence type="ECO:0000256" key="1">
    <source>
        <dbReference type="SAM" id="MobiDB-lite"/>
    </source>
</evidence>
<keyword evidence="3" id="KW-1185">Reference proteome</keyword>
<dbReference type="PANTHER" id="PTHR36576:SF1">
    <property type="entry name" value="UPF0654 PROTEIN C11D3.01C-RELATED"/>
    <property type="match status" value="1"/>
</dbReference>
<dbReference type="OrthoDB" id="5419162at2759"/>
<dbReference type="PANTHER" id="PTHR36576">
    <property type="entry name" value="UPF0654 PROTEIN C11D3.01C-RELATED"/>
    <property type="match status" value="1"/>
</dbReference>
<evidence type="ECO:0000313" key="2">
    <source>
        <dbReference type="EMBL" id="TFK21199.1"/>
    </source>
</evidence>
<evidence type="ECO:0000313" key="3">
    <source>
        <dbReference type="Proteomes" id="UP000307440"/>
    </source>
</evidence>
<accession>A0A5C3KLG9</accession>